<keyword evidence="1" id="KW-0812">Transmembrane</keyword>
<evidence type="ECO:0000313" key="3">
    <source>
        <dbReference type="Proteomes" id="UP000186553"/>
    </source>
</evidence>
<name>A0A1C3CWH3_9GAMM</name>
<comment type="caution">
    <text evidence="2">The sequence shown here is derived from an EMBL/GenBank/DDBJ whole genome shotgun (WGS) entry which is preliminary data.</text>
</comment>
<keyword evidence="1" id="KW-1133">Transmembrane helix</keyword>
<sequence length="64" mass="7725">MRVLIIFSFIIFIGLLGFIIFKDTEMRKQVELNQLMNEENRFYPNTDYDESIQPELAHRLGLRF</sequence>
<feature type="transmembrane region" description="Helical" evidence="1">
    <location>
        <begin position="6"/>
        <end position="21"/>
    </location>
</feature>
<reference evidence="2 3" key="1">
    <citation type="submission" date="2016-07" db="EMBL/GenBank/DDBJ databases">
        <title>Acinetobacter sp. ANC 4603.</title>
        <authorList>
            <person name="Radolfova-Krizova L."/>
            <person name="Nemec A."/>
        </authorList>
    </citation>
    <scope>NUCLEOTIDE SEQUENCE [LARGE SCALE GENOMIC DNA]</scope>
    <source>
        <strain evidence="2 3">ANC 4603</strain>
    </source>
</reference>
<organism evidence="2 3">
    <name type="scientific">Acinetobacter celticus</name>
    <dbReference type="NCBI Taxonomy" id="1891224"/>
    <lineage>
        <taxon>Bacteria</taxon>
        <taxon>Pseudomonadati</taxon>
        <taxon>Pseudomonadota</taxon>
        <taxon>Gammaproteobacteria</taxon>
        <taxon>Moraxellales</taxon>
        <taxon>Moraxellaceae</taxon>
        <taxon>Acinetobacter</taxon>
    </lineage>
</organism>
<evidence type="ECO:0000256" key="1">
    <source>
        <dbReference type="SAM" id="Phobius"/>
    </source>
</evidence>
<proteinExistence type="predicted"/>
<keyword evidence="3" id="KW-1185">Reference proteome</keyword>
<dbReference type="EMBL" id="MBDL01000009">
    <property type="protein sequence ID" value="ODA13122.1"/>
    <property type="molecule type" value="Genomic_DNA"/>
</dbReference>
<dbReference type="AlphaFoldDB" id="A0A1C3CWH3"/>
<gene>
    <name evidence="2" type="ORF">BBP83_06655</name>
</gene>
<protein>
    <submittedName>
        <fullName evidence="2">Uncharacterized protein</fullName>
    </submittedName>
</protein>
<keyword evidence="1" id="KW-0472">Membrane</keyword>
<accession>A0A1C3CWH3</accession>
<evidence type="ECO:0000313" key="2">
    <source>
        <dbReference type="EMBL" id="ODA13122.1"/>
    </source>
</evidence>
<dbReference type="Proteomes" id="UP000186553">
    <property type="component" value="Unassembled WGS sequence"/>
</dbReference>